<dbReference type="InterPro" id="IPR050314">
    <property type="entry name" value="Glycosyl_Hydrlase_18"/>
</dbReference>
<dbReference type="GO" id="GO:0008843">
    <property type="term" value="F:endochitinase activity"/>
    <property type="evidence" value="ECO:0007669"/>
    <property type="project" value="UniProtKB-EC"/>
</dbReference>
<keyword evidence="4" id="KW-0326">Glycosidase</keyword>
<dbReference type="RefSeq" id="XP_008079276.1">
    <property type="nucleotide sequence ID" value="XM_008081085.1"/>
</dbReference>
<evidence type="ECO:0000259" key="3">
    <source>
        <dbReference type="PROSITE" id="PS51910"/>
    </source>
</evidence>
<reference evidence="4 5" key="1">
    <citation type="journal article" date="2013" name="BMC Genomics">
        <title>Genomics-driven discovery of the pneumocandin biosynthetic gene cluster in the fungus Glarea lozoyensis.</title>
        <authorList>
            <person name="Chen L."/>
            <person name="Yue Q."/>
            <person name="Zhang X."/>
            <person name="Xiang M."/>
            <person name="Wang C."/>
            <person name="Li S."/>
            <person name="Che Y."/>
            <person name="Ortiz-Lopez F.J."/>
            <person name="Bills G.F."/>
            <person name="Liu X."/>
            <person name="An Z."/>
        </authorList>
    </citation>
    <scope>NUCLEOTIDE SEQUENCE [LARGE SCALE GENOMIC DNA]</scope>
    <source>
        <strain evidence="5">ATCC 20868 / MF5171</strain>
    </source>
</reference>
<dbReference type="KEGG" id="glz:GLAREA_07137"/>
<evidence type="ECO:0000256" key="1">
    <source>
        <dbReference type="ARBA" id="ARBA00012729"/>
    </source>
</evidence>
<dbReference type="PANTHER" id="PTHR11177">
    <property type="entry name" value="CHITINASE"/>
    <property type="match status" value="1"/>
</dbReference>
<dbReference type="eggNOG" id="KOG2806">
    <property type="taxonomic scope" value="Eukaryota"/>
</dbReference>
<dbReference type="GO" id="GO:0005576">
    <property type="term" value="C:extracellular region"/>
    <property type="evidence" value="ECO:0007669"/>
    <property type="project" value="TreeGrafter"/>
</dbReference>
<protein>
    <recommendedName>
        <fullName evidence="1">chitinase</fullName>
        <ecNumber evidence="1">3.2.1.14</ecNumber>
    </recommendedName>
</protein>
<organism evidence="4 5">
    <name type="scientific">Glarea lozoyensis (strain ATCC 20868 / MF5171)</name>
    <dbReference type="NCBI Taxonomy" id="1116229"/>
    <lineage>
        <taxon>Eukaryota</taxon>
        <taxon>Fungi</taxon>
        <taxon>Dikarya</taxon>
        <taxon>Ascomycota</taxon>
        <taxon>Pezizomycotina</taxon>
        <taxon>Leotiomycetes</taxon>
        <taxon>Helotiales</taxon>
        <taxon>Helotiaceae</taxon>
        <taxon>Glarea</taxon>
    </lineage>
</organism>
<dbReference type="GO" id="GO:0006032">
    <property type="term" value="P:chitin catabolic process"/>
    <property type="evidence" value="ECO:0007669"/>
    <property type="project" value="TreeGrafter"/>
</dbReference>
<dbReference type="STRING" id="1116229.S3DAH2"/>
<dbReference type="Pfam" id="PF00704">
    <property type="entry name" value="Glyco_hydro_18"/>
    <property type="match status" value="1"/>
</dbReference>
<proteinExistence type="predicted"/>
<dbReference type="OMA" id="VMTYDMM"/>
<sequence>MYAVYLIFASMIFVTAQARYVMYLTGQHPEPPADVALVAGITHVALAFMSSRSFNQVSIDATSEAAEVKWPFFTTVNRTRTQFQKGTKVLIAIGGWGDDEGFEVAARTEEGQELWASNVARMVTDTGADGVDIDWEYPGGNGEHYLQPNHTNPTKAWQTTAYPKLLSTLRKHLGPSKLITAAVPGLPRDMLAFTSTTIPIILPSIDFFNIMTYDLMNRRDSQTLHHAGVQASLTSINAYLSAGVPASKLNVGFAFYVKYFRTDASPAGRKKCLDAWNINSGIGCPTGIMEDPKTGGDLGKTGGFSWHDGIPSEVSESFKAAKTSGKWDAERGGYGYWDEKENLWWTWENEKAIVEKVERVVKAKGIEGAFAWGLGEDGDEFEHLQTLNKAYNGLQAGRHARNEL</sequence>
<dbReference type="HOGENOM" id="CLU_031465_2_0_1"/>
<dbReference type="Gene3D" id="3.20.20.80">
    <property type="entry name" value="Glycosidases"/>
    <property type="match status" value="1"/>
</dbReference>
<dbReference type="OrthoDB" id="73875at2759"/>
<dbReference type="GO" id="GO:0008061">
    <property type="term" value="F:chitin binding"/>
    <property type="evidence" value="ECO:0007669"/>
    <property type="project" value="InterPro"/>
</dbReference>
<dbReference type="PANTHER" id="PTHR11177:SF378">
    <property type="entry name" value="CHITINASE"/>
    <property type="match status" value="1"/>
</dbReference>
<evidence type="ECO:0000313" key="5">
    <source>
        <dbReference type="Proteomes" id="UP000016922"/>
    </source>
</evidence>
<accession>S3DAH2</accession>
<gene>
    <name evidence="4" type="ORF">GLAREA_07137</name>
</gene>
<keyword evidence="4" id="KW-0378">Hydrolase</keyword>
<dbReference type="GeneID" id="19466190"/>
<name>S3DAH2_GLAL2</name>
<dbReference type="InterPro" id="IPR017853">
    <property type="entry name" value="GH"/>
</dbReference>
<dbReference type="InterPro" id="IPR001223">
    <property type="entry name" value="Glyco_hydro18_cat"/>
</dbReference>
<keyword evidence="2" id="KW-0732">Signal</keyword>
<feature type="chain" id="PRO_5004508017" description="chitinase" evidence="2">
    <location>
        <begin position="19"/>
        <end position="404"/>
    </location>
</feature>
<dbReference type="PROSITE" id="PS51910">
    <property type="entry name" value="GH18_2"/>
    <property type="match status" value="1"/>
</dbReference>
<dbReference type="EC" id="3.2.1.14" evidence="1"/>
<feature type="signal peptide" evidence="2">
    <location>
        <begin position="1"/>
        <end position="18"/>
    </location>
</feature>
<feature type="domain" description="GH18" evidence="3">
    <location>
        <begin position="18"/>
        <end position="394"/>
    </location>
</feature>
<dbReference type="GO" id="GO:0005975">
    <property type="term" value="P:carbohydrate metabolic process"/>
    <property type="evidence" value="ECO:0007669"/>
    <property type="project" value="InterPro"/>
</dbReference>
<evidence type="ECO:0000256" key="2">
    <source>
        <dbReference type="SAM" id="SignalP"/>
    </source>
</evidence>
<evidence type="ECO:0000313" key="4">
    <source>
        <dbReference type="EMBL" id="EPE34124.1"/>
    </source>
</evidence>
<dbReference type="AlphaFoldDB" id="S3DAH2"/>
<dbReference type="SMART" id="SM00636">
    <property type="entry name" value="Glyco_18"/>
    <property type="match status" value="1"/>
</dbReference>
<dbReference type="SUPFAM" id="SSF51445">
    <property type="entry name" value="(Trans)glycosidases"/>
    <property type="match status" value="1"/>
</dbReference>
<dbReference type="InterPro" id="IPR011583">
    <property type="entry name" value="Chitinase_II/V-like_cat"/>
</dbReference>
<dbReference type="Proteomes" id="UP000016922">
    <property type="component" value="Unassembled WGS sequence"/>
</dbReference>
<keyword evidence="5" id="KW-1185">Reference proteome</keyword>
<dbReference type="EMBL" id="KE145357">
    <property type="protein sequence ID" value="EPE34124.1"/>
    <property type="molecule type" value="Genomic_DNA"/>
</dbReference>